<dbReference type="EC" id="2.7.7.7" evidence="13"/>
<name>A0A1G6HP96_9BACL</name>
<proteinExistence type="inferred from homology"/>
<comment type="catalytic activity">
    <reaction evidence="12 13">
        <text>DNA(n) + a 2'-deoxyribonucleoside 5'-triphosphate = DNA(n+1) + diphosphate</text>
        <dbReference type="Rhea" id="RHEA:22508"/>
        <dbReference type="Rhea" id="RHEA-COMP:17339"/>
        <dbReference type="Rhea" id="RHEA-COMP:17340"/>
        <dbReference type="ChEBI" id="CHEBI:33019"/>
        <dbReference type="ChEBI" id="CHEBI:61560"/>
        <dbReference type="ChEBI" id="CHEBI:173112"/>
        <dbReference type="EC" id="2.7.7.7"/>
    </reaction>
</comment>
<dbReference type="HAMAP" id="MF_01113">
    <property type="entry name" value="DNApol_IV"/>
    <property type="match status" value="1"/>
</dbReference>
<dbReference type="GO" id="GO:0005829">
    <property type="term" value="C:cytosol"/>
    <property type="evidence" value="ECO:0007669"/>
    <property type="project" value="TreeGrafter"/>
</dbReference>
<dbReference type="NCBIfam" id="NF002492">
    <property type="entry name" value="PRK01810.1"/>
    <property type="match status" value="1"/>
</dbReference>
<dbReference type="Pfam" id="PF21999">
    <property type="entry name" value="IMS_HHH_1"/>
    <property type="match status" value="1"/>
</dbReference>
<keyword evidence="6 13" id="KW-0235">DNA replication</keyword>
<organism evidence="15 16">
    <name type="scientific">Melghirimyces thermohalophilus</name>
    <dbReference type="NCBI Taxonomy" id="1236220"/>
    <lineage>
        <taxon>Bacteria</taxon>
        <taxon>Bacillati</taxon>
        <taxon>Bacillota</taxon>
        <taxon>Bacilli</taxon>
        <taxon>Bacillales</taxon>
        <taxon>Thermoactinomycetaceae</taxon>
        <taxon>Melghirimyces</taxon>
    </lineage>
</organism>
<evidence type="ECO:0000256" key="10">
    <source>
        <dbReference type="ARBA" id="ARBA00023125"/>
    </source>
</evidence>
<dbReference type="InterPro" id="IPR017961">
    <property type="entry name" value="DNA_pol_Y-fam_little_finger"/>
</dbReference>
<keyword evidence="3 13" id="KW-0963">Cytoplasm</keyword>
<dbReference type="NCBIfam" id="NF002677">
    <property type="entry name" value="PRK02406.1"/>
    <property type="match status" value="1"/>
</dbReference>
<keyword evidence="5 13" id="KW-0548">Nucleotidyltransferase</keyword>
<evidence type="ECO:0000256" key="12">
    <source>
        <dbReference type="ARBA" id="ARBA00049244"/>
    </source>
</evidence>
<keyword evidence="13" id="KW-0239">DNA-directed DNA polymerase</keyword>
<dbReference type="RefSeq" id="WP_091565434.1">
    <property type="nucleotide sequence ID" value="NZ_FMZA01000001.1"/>
</dbReference>
<dbReference type="InterPro" id="IPR043128">
    <property type="entry name" value="Rev_trsase/Diguanyl_cyclase"/>
</dbReference>
<evidence type="ECO:0000256" key="4">
    <source>
        <dbReference type="ARBA" id="ARBA00022679"/>
    </source>
</evidence>
<dbReference type="GO" id="GO:0042276">
    <property type="term" value="P:error-prone translesion synthesis"/>
    <property type="evidence" value="ECO:0007669"/>
    <property type="project" value="TreeGrafter"/>
</dbReference>
<evidence type="ECO:0000256" key="5">
    <source>
        <dbReference type="ARBA" id="ARBA00022695"/>
    </source>
</evidence>
<evidence type="ECO:0000256" key="7">
    <source>
        <dbReference type="ARBA" id="ARBA00022723"/>
    </source>
</evidence>
<keyword evidence="13" id="KW-0515">Mutator protein</keyword>
<dbReference type="SUPFAM" id="SSF100879">
    <property type="entry name" value="Lesion bypass DNA polymerase (Y-family), little finger domain"/>
    <property type="match status" value="1"/>
</dbReference>
<comment type="subunit">
    <text evidence="13">Monomer.</text>
</comment>
<keyword evidence="10 13" id="KW-0238">DNA-binding</keyword>
<comment type="function">
    <text evidence="13">Poorly processive, error-prone DNA polymerase involved in untargeted mutagenesis. Copies undamaged DNA at stalled replication forks, which arise in vivo from mismatched or misaligned primer ends. These misaligned primers can be extended by PolIV. Exhibits no 3'-5' exonuclease (proofreading) activity. May be involved in translesional synthesis, in conjunction with the beta clamp from PolIII.</text>
</comment>
<dbReference type="PANTHER" id="PTHR11076">
    <property type="entry name" value="DNA REPAIR POLYMERASE UMUC / TRANSFERASE FAMILY MEMBER"/>
    <property type="match status" value="1"/>
</dbReference>
<dbReference type="InterPro" id="IPR050116">
    <property type="entry name" value="DNA_polymerase-Y"/>
</dbReference>
<dbReference type="NCBIfam" id="NF002848">
    <property type="entry name" value="PRK03103.1"/>
    <property type="match status" value="1"/>
</dbReference>
<evidence type="ECO:0000256" key="6">
    <source>
        <dbReference type="ARBA" id="ARBA00022705"/>
    </source>
</evidence>
<dbReference type="FunFam" id="3.40.1170.60:FF:000003">
    <property type="entry name" value="DNA polymerase eta"/>
    <property type="match status" value="1"/>
</dbReference>
<evidence type="ECO:0000256" key="9">
    <source>
        <dbReference type="ARBA" id="ARBA00022842"/>
    </source>
</evidence>
<dbReference type="CDD" id="cd03586">
    <property type="entry name" value="PolY_Pol_IV_kappa"/>
    <property type="match status" value="1"/>
</dbReference>
<feature type="binding site" evidence="13">
    <location>
        <position position="12"/>
    </location>
    <ligand>
        <name>Mg(2+)</name>
        <dbReference type="ChEBI" id="CHEBI:18420"/>
    </ligand>
</feature>
<evidence type="ECO:0000313" key="16">
    <source>
        <dbReference type="Proteomes" id="UP000199387"/>
    </source>
</evidence>
<dbReference type="InterPro" id="IPR053848">
    <property type="entry name" value="IMS_HHH_1"/>
</dbReference>
<evidence type="ECO:0000256" key="1">
    <source>
        <dbReference type="ARBA" id="ARBA00004496"/>
    </source>
</evidence>
<feature type="binding site" evidence="13">
    <location>
        <position position="108"/>
    </location>
    <ligand>
        <name>Mg(2+)</name>
        <dbReference type="ChEBI" id="CHEBI:18420"/>
    </ligand>
</feature>
<dbReference type="Pfam" id="PF00817">
    <property type="entry name" value="IMS"/>
    <property type="match status" value="1"/>
</dbReference>
<protein>
    <recommendedName>
        <fullName evidence="13">DNA polymerase IV</fullName>
        <shortName evidence="13">Pol IV</shortName>
        <ecNumber evidence="13">2.7.7.7</ecNumber>
    </recommendedName>
</protein>
<keyword evidence="7 13" id="KW-0479">Metal-binding</keyword>
<dbReference type="AlphaFoldDB" id="A0A1G6HP96"/>
<dbReference type="Proteomes" id="UP000199387">
    <property type="component" value="Unassembled WGS sequence"/>
</dbReference>
<keyword evidence="16" id="KW-1185">Reference proteome</keyword>
<dbReference type="InterPro" id="IPR036775">
    <property type="entry name" value="DNA_pol_Y-fam_lit_finger_sf"/>
</dbReference>
<dbReference type="EMBL" id="FMZA01000001">
    <property type="protein sequence ID" value="SDB95968.1"/>
    <property type="molecule type" value="Genomic_DNA"/>
</dbReference>
<dbReference type="GO" id="GO:0000287">
    <property type="term" value="F:magnesium ion binding"/>
    <property type="evidence" value="ECO:0007669"/>
    <property type="project" value="UniProtKB-UniRule"/>
</dbReference>
<gene>
    <name evidence="13" type="primary">dinB</name>
    <name evidence="15" type="ORF">SAMN04488112_101127</name>
</gene>
<evidence type="ECO:0000256" key="11">
    <source>
        <dbReference type="ARBA" id="ARBA00023204"/>
    </source>
</evidence>
<dbReference type="Gene3D" id="3.30.70.270">
    <property type="match status" value="1"/>
</dbReference>
<dbReference type="InterPro" id="IPR043502">
    <property type="entry name" value="DNA/RNA_pol_sf"/>
</dbReference>
<dbReference type="GO" id="GO:0009432">
    <property type="term" value="P:SOS response"/>
    <property type="evidence" value="ECO:0007669"/>
    <property type="project" value="TreeGrafter"/>
</dbReference>
<dbReference type="Gene3D" id="3.40.1170.60">
    <property type="match status" value="1"/>
</dbReference>
<dbReference type="PROSITE" id="PS50173">
    <property type="entry name" value="UMUC"/>
    <property type="match status" value="1"/>
</dbReference>
<reference evidence="15 16" key="1">
    <citation type="submission" date="2016-10" db="EMBL/GenBank/DDBJ databases">
        <authorList>
            <person name="de Groot N.N."/>
        </authorList>
    </citation>
    <scope>NUCLEOTIDE SEQUENCE [LARGE SCALE GENOMIC DNA]</scope>
    <source>
        <strain evidence="15 16">DSM 45514</strain>
    </source>
</reference>
<evidence type="ECO:0000256" key="8">
    <source>
        <dbReference type="ARBA" id="ARBA00022763"/>
    </source>
</evidence>
<keyword evidence="11 13" id="KW-0234">DNA repair</keyword>
<feature type="active site" evidence="13">
    <location>
        <position position="109"/>
    </location>
</feature>
<evidence type="ECO:0000259" key="14">
    <source>
        <dbReference type="PROSITE" id="PS50173"/>
    </source>
</evidence>
<keyword evidence="9 13" id="KW-0460">Magnesium</keyword>
<keyword evidence="4 13" id="KW-0808">Transferase</keyword>
<dbReference type="Gene3D" id="3.30.1490.100">
    <property type="entry name" value="DNA polymerase, Y-family, little finger domain"/>
    <property type="match status" value="1"/>
</dbReference>
<dbReference type="Pfam" id="PF11799">
    <property type="entry name" value="IMS_C"/>
    <property type="match status" value="1"/>
</dbReference>
<dbReference type="SUPFAM" id="SSF56672">
    <property type="entry name" value="DNA/RNA polymerases"/>
    <property type="match status" value="1"/>
</dbReference>
<dbReference type="GO" id="GO:0003684">
    <property type="term" value="F:damaged DNA binding"/>
    <property type="evidence" value="ECO:0007669"/>
    <property type="project" value="InterPro"/>
</dbReference>
<keyword evidence="8 13" id="KW-0227">DNA damage</keyword>
<dbReference type="Gene3D" id="1.10.150.20">
    <property type="entry name" value="5' to 3' exonuclease, C-terminal subdomain"/>
    <property type="match status" value="1"/>
</dbReference>
<dbReference type="InterPro" id="IPR001126">
    <property type="entry name" value="UmuC"/>
</dbReference>
<feature type="domain" description="UmuC" evidence="14">
    <location>
        <begin position="8"/>
        <end position="190"/>
    </location>
</feature>
<evidence type="ECO:0000256" key="2">
    <source>
        <dbReference type="ARBA" id="ARBA00010945"/>
    </source>
</evidence>
<evidence type="ECO:0000256" key="13">
    <source>
        <dbReference type="HAMAP-Rule" id="MF_01113"/>
    </source>
</evidence>
<dbReference type="PANTHER" id="PTHR11076:SF35">
    <property type="entry name" value="DNA REPAIR PROTEIN HOMOLOG YOBH"/>
    <property type="match status" value="1"/>
</dbReference>
<comment type="similarity">
    <text evidence="2 13">Belongs to the DNA polymerase type-Y family.</text>
</comment>
<dbReference type="InterPro" id="IPR022880">
    <property type="entry name" value="DNApol_IV"/>
</dbReference>
<accession>A0A1G6HP96</accession>
<dbReference type="GO" id="GO:0006281">
    <property type="term" value="P:DNA repair"/>
    <property type="evidence" value="ECO:0007669"/>
    <property type="project" value="UniProtKB-UniRule"/>
</dbReference>
<feature type="site" description="Substrate discrimination" evidence="13">
    <location>
        <position position="17"/>
    </location>
</feature>
<dbReference type="GO" id="GO:0006261">
    <property type="term" value="P:DNA-templated DNA replication"/>
    <property type="evidence" value="ECO:0007669"/>
    <property type="project" value="UniProtKB-UniRule"/>
</dbReference>
<comment type="cofactor">
    <cofactor evidence="13">
        <name>Mg(2+)</name>
        <dbReference type="ChEBI" id="CHEBI:18420"/>
    </cofactor>
    <text evidence="13">Binds 2 magnesium ions per subunit.</text>
</comment>
<dbReference type="OrthoDB" id="9808813at2"/>
<dbReference type="STRING" id="1236220.SAMN04488112_101127"/>
<comment type="subcellular location">
    <subcellularLocation>
        <location evidence="1 13">Cytoplasm</location>
    </subcellularLocation>
</comment>
<sequence length="406" mass="45116">MGKRKRTVLLADMNAFYASVEQTLDPSLRHRPLIVCGDPDQRHGIVLAASYEAKAFGVKTGMPVSRAKELCPDAKLIPPHMSTYVQYSVRIVDILKEFSPLVEPFSIDEAFVELTGCEALFGDGETAARQIQQRIDEETGIPCSIGVGPNKLLAKMAADLKKPRGLTVLTQKQVAKRLWPLPVVRLFGVGHRMEHHLHRMGIRTIGDLAQADPDLLHHRFGIIGRVLHQSAHGIDDSPVDPHSLDGNKSIGHQFTLPRDYTEEKELRLVLRELAEEVAGRARQAGVVGQTVSLTLKGADFRSIHRALTMPDPSNLGRPLFQAAMTLLHQHWHGQPVRLVGITLSNLRTDRGIQLNLFEQTEKEQRLAETVDKIRQKFGKESILLAQSLTESSVFSDRAGKIGGHRM</sequence>
<evidence type="ECO:0000313" key="15">
    <source>
        <dbReference type="EMBL" id="SDB95968.1"/>
    </source>
</evidence>
<evidence type="ECO:0000256" key="3">
    <source>
        <dbReference type="ARBA" id="ARBA00022490"/>
    </source>
</evidence>
<dbReference type="GO" id="GO:0003887">
    <property type="term" value="F:DNA-directed DNA polymerase activity"/>
    <property type="evidence" value="ECO:0007669"/>
    <property type="project" value="UniProtKB-UniRule"/>
</dbReference>